<dbReference type="FunFam" id="1.25.40.10:FF:000090">
    <property type="entry name" value="Pentatricopeptide repeat-containing protein, chloroplastic"/>
    <property type="match status" value="1"/>
</dbReference>
<dbReference type="PROSITE" id="PS51375">
    <property type="entry name" value="PPR"/>
    <property type="match status" value="5"/>
</dbReference>
<evidence type="ECO:0000313" key="4">
    <source>
        <dbReference type="Proteomes" id="UP000030748"/>
    </source>
</evidence>
<organism evidence="3 4">
    <name type="scientific">Erythranthe guttata</name>
    <name type="common">Yellow monkey flower</name>
    <name type="synonym">Mimulus guttatus</name>
    <dbReference type="NCBI Taxonomy" id="4155"/>
    <lineage>
        <taxon>Eukaryota</taxon>
        <taxon>Viridiplantae</taxon>
        <taxon>Streptophyta</taxon>
        <taxon>Embryophyta</taxon>
        <taxon>Tracheophyta</taxon>
        <taxon>Spermatophyta</taxon>
        <taxon>Magnoliopsida</taxon>
        <taxon>eudicotyledons</taxon>
        <taxon>Gunneridae</taxon>
        <taxon>Pentapetalae</taxon>
        <taxon>asterids</taxon>
        <taxon>lamiids</taxon>
        <taxon>Lamiales</taxon>
        <taxon>Phrymaceae</taxon>
        <taxon>Erythranthe</taxon>
    </lineage>
</organism>
<feature type="repeat" description="PPR" evidence="2">
    <location>
        <begin position="253"/>
        <end position="287"/>
    </location>
</feature>
<reference evidence="3 4" key="1">
    <citation type="journal article" date="2013" name="Proc. Natl. Acad. Sci. U.S.A.">
        <title>Fine-scale variation in meiotic recombination in Mimulus inferred from population shotgun sequencing.</title>
        <authorList>
            <person name="Hellsten U."/>
            <person name="Wright K.M."/>
            <person name="Jenkins J."/>
            <person name="Shu S."/>
            <person name="Yuan Y."/>
            <person name="Wessler S.R."/>
            <person name="Schmutz J."/>
            <person name="Willis J.H."/>
            <person name="Rokhsar D.S."/>
        </authorList>
    </citation>
    <scope>NUCLEOTIDE SEQUENCE [LARGE SCALE GENOMIC DNA]</scope>
    <source>
        <strain evidence="4">cv. DUN x IM62</strain>
    </source>
</reference>
<dbReference type="PANTHER" id="PTHR47926:SF389">
    <property type="entry name" value="PENTATRICOPEPTIDE PROTEIN-RELATED"/>
    <property type="match status" value="1"/>
</dbReference>
<dbReference type="InterPro" id="IPR002885">
    <property type="entry name" value="PPR_rpt"/>
</dbReference>
<dbReference type="Proteomes" id="UP000030748">
    <property type="component" value="Unassembled WGS sequence"/>
</dbReference>
<dbReference type="GO" id="GO:0031930">
    <property type="term" value="P:mitochondria-nucleus signaling pathway"/>
    <property type="evidence" value="ECO:0000318"/>
    <property type="project" value="GO_Central"/>
</dbReference>
<dbReference type="AlphaFoldDB" id="A0A022Q5D5"/>
<dbReference type="Pfam" id="PF20431">
    <property type="entry name" value="E_motif"/>
    <property type="match status" value="1"/>
</dbReference>
<feature type="repeat" description="PPR" evidence="2">
    <location>
        <begin position="523"/>
        <end position="553"/>
    </location>
</feature>
<evidence type="ECO:0008006" key="5">
    <source>
        <dbReference type="Google" id="ProtNLM"/>
    </source>
</evidence>
<proteinExistence type="predicted"/>
<feature type="repeat" description="PPR" evidence="2">
    <location>
        <begin position="488"/>
        <end position="522"/>
    </location>
</feature>
<dbReference type="InterPro" id="IPR046960">
    <property type="entry name" value="PPR_At4g14850-like_plant"/>
</dbReference>
<dbReference type="GO" id="GO:0003723">
    <property type="term" value="F:RNA binding"/>
    <property type="evidence" value="ECO:0007669"/>
    <property type="project" value="InterPro"/>
</dbReference>
<name>A0A022Q5D5_ERYGU</name>
<gene>
    <name evidence="3" type="ORF">MIMGU_mgv1a026783mg</name>
</gene>
<dbReference type="Pfam" id="PF13041">
    <property type="entry name" value="PPR_2"/>
    <property type="match status" value="2"/>
</dbReference>
<dbReference type="eggNOG" id="KOG4197">
    <property type="taxonomic scope" value="Eukaryota"/>
</dbReference>
<evidence type="ECO:0000256" key="1">
    <source>
        <dbReference type="ARBA" id="ARBA00022737"/>
    </source>
</evidence>
<evidence type="ECO:0000313" key="3">
    <source>
        <dbReference type="EMBL" id="EYU22834.1"/>
    </source>
</evidence>
<dbReference type="FunFam" id="1.25.40.10:FF:000393">
    <property type="entry name" value="Pentatricopeptide repeat-containing protein At1g20230"/>
    <property type="match status" value="1"/>
</dbReference>
<feature type="repeat" description="PPR" evidence="2">
    <location>
        <begin position="117"/>
        <end position="151"/>
    </location>
</feature>
<evidence type="ECO:0000256" key="2">
    <source>
        <dbReference type="PROSITE-ProRule" id="PRU00708"/>
    </source>
</evidence>
<dbReference type="Pfam" id="PF01535">
    <property type="entry name" value="PPR"/>
    <property type="match status" value="4"/>
</dbReference>
<dbReference type="FunFam" id="1.25.40.10:FF:000344">
    <property type="entry name" value="Pentatricopeptide repeat-containing protein"/>
    <property type="match status" value="1"/>
</dbReference>
<accession>A0A022Q5D5</accession>
<dbReference type="InterPro" id="IPR046848">
    <property type="entry name" value="E_motif"/>
</dbReference>
<dbReference type="GO" id="GO:0009451">
    <property type="term" value="P:RNA modification"/>
    <property type="evidence" value="ECO:0007669"/>
    <property type="project" value="InterPro"/>
</dbReference>
<dbReference type="InterPro" id="IPR011990">
    <property type="entry name" value="TPR-like_helical_dom_sf"/>
</dbReference>
<protein>
    <recommendedName>
        <fullName evidence="5">Pentacotripeptide-repeat region of PRORP domain-containing protein</fullName>
    </recommendedName>
</protein>
<keyword evidence="1" id="KW-0677">Repeat</keyword>
<dbReference type="NCBIfam" id="TIGR00756">
    <property type="entry name" value="PPR"/>
    <property type="match status" value="5"/>
</dbReference>
<dbReference type="Gene3D" id="1.25.40.10">
    <property type="entry name" value="Tetratricopeptide repeat domain"/>
    <property type="match status" value="4"/>
</dbReference>
<dbReference type="PANTHER" id="PTHR47926">
    <property type="entry name" value="PENTATRICOPEPTIDE REPEAT-CONTAINING PROTEIN"/>
    <property type="match status" value="1"/>
</dbReference>
<feature type="non-terminal residue" evidence="3">
    <location>
        <position position="662"/>
    </location>
</feature>
<sequence>MIFLPRLQKRFFHTLPKFPTSCLQAYVRCRIRTTHTLSNNGFIDFFDSLLHHCVSSTNGSCNHERPVKQIHAQIILTSSLFSSAFLSARLISSYSKLSLLNDARKVFDRSPEDCFFSSLFWNSMLRAYVSDFRYENAIELYRRMREFGVQQDGFCFPLIIKACAMRGDVRLCRSVHCHVTQMGFRNNLHVNNELVGMYGEIGLNEVALQVFDRMPLRSCVSWNVVLSGFTKNHDCEGAFAIFSRMENEGWEPNSVTWTSLISSFARCDFRDKTWELYVLMREKCVCATAESIAVVISVCDQTPIRGSIVHAHVISAGFEKYIFVINALISMYGKNGDVEKAEYLFSGIESKSIVSWNALISAYAQSRLCDEALSAFLRLNSTARPNVVSWTAVINAFATSDKHKPTTLELFRNMQFARVSANAVTVATVLSVCAELSALPLGREIHAHTIRKLIDSDILLKNGLINIYMKCSCLRKGYSVFEGTVCKDIISWNTMITGYGIHGLGKDALGIFHRMVSEGIKPDEVTFVAVLSACSHSGLVAEGNELFEQMNRVFRIEPKIEHYACMVDLFGRAGLLDEAGRVLKSMPMEPNVHVWGAFLNTCKMHENTDFAEEICSRIFDLETEGTMGSYMLLSNLYAANKRWDQSADVRLSAKKRGLKKIA</sequence>
<keyword evidence="4" id="KW-1185">Reference proteome</keyword>
<feature type="repeat" description="PPR" evidence="2">
    <location>
        <begin position="218"/>
        <end position="252"/>
    </location>
</feature>
<dbReference type="EMBL" id="KI632191">
    <property type="protein sequence ID" value="EYU22834.1"/>
    <property type="molecule type" value="Genomic_DNA"/>
</dbReference>